<dbReference type="Proteomes" id="UP001501771">
    <property type="component" value="Unassembled WGS sequence"/>
</dbReference>
<gene>
    <name evidence="2" type="ORF">GCM10009844_41230</name>
</gene>
<evidence type="ECO:0000313" key="2">
    <source>
        <dbReference type="EMBL" id="GAA2154865.1"/>
    </source>
</evidence>
<comment type="caution">
    <text evidence="2">The sequence shown here is derived from an EMBL/GenBank/DDBJ whole genome shotgun (WGS) entry which is preliminary data.</text>
</comment>
<evidence type="ECO:0000313" key="3">
    <source>
        <dbReference type="Proteomes" id="UP001501771"/>
    </source>
</evidence>
<proteinExistence type="predicted"/>
<keyword evidence="3" id="KW-1185">Reference proteome</keyword>
<feature type="region of interest" description="Disordered" evidence="1">
    <location>
        <begin position="1"/>
        <end position="77"/>
    </location>
</feature>
<organism evidence="2 3">
    <name type="scientific">Nocardioides koreensis</name>
    <dbReference type="NCBI Taxonomy" id="433651"/>
    <lineage>
        <taxon>Bacteria</taxon>
        <taxon>Bacillati</taxon>
        <taxon>Actinomycetota</taxon>
        <taxon>Actinomycetes</taxon>
        <taxon>Propionibacteriales</taxon>
        <taxon>Nocardioidaceae</taxon>
        <taxon>Nocardioides</taxon>
    </lineage>
</organism>
<sequence>MYSVETAACHENDASAEETACGPSSARDRPSSGTGTTRADHTVNERPPATPEARETTLPIPHDSAPSRHRTSAAALT</sequence>
<protein>
    <submittedName>
        <fullName evidence="2">Uncharacterized protein</fullName>
    </submittedName>
</protein>
<dbReference type="EMBL" id="BAAAQR010000016">
    <property type="protein sequence ID" value="GAA2154865.1"/>
    <property type="molecule type" value="Genomic_DNA"/>
</dbReference>
<name>A0ABN3A684_9ACTN</name>
<evidence type="ECO:0000256" key="1">
    <source>
        <dbReference type="SAM" id="MobiDB-lite"/>
    </source>
</evidence>
<reference evidence="2 3" key="1">
    <citation type="journal article" date="2019" name="Int. J. Syst. Evol. Microbiol.">
        <title>The Global Catalogue of Microorganisms (GCM) 10K type strain sequencing project: providing services to taxonomists for standard genome sequencing and annotation.</title>
        <authorList>
            <consortium name="The Broad Institute Genomics Platform"/>
            <consortium name="The Broad Institute Genome Sequencing Center for Infectious Disease"/>
            <person name="Wu L."/>
            <person name="Ma J."/>
        </authorList>
    </citation>
    <scope>NUCLEOTIDE SEQUENCE [LARGE SCALE GENOMIC DNA]</scope>
    <source>
        <strain evidence="2 3">JCM 16022</strain>
    </source>
</reference>
<accession>A0ABN3A684</accession>